<feature type="compositionally biased region" description="Basic residues" evidence="1">
    <location>
        <begin position="76"/>
        <end position="89"/>
    </location>
</feature>
<comment type="caution">
    <text evidence="2">The sequence shown here is derived from an EMBL/GenBank/DDBJ whole genome shotgun (WGS) entry which is preliminary data.</text>
</comment>
<feature type="compositionally biased region" description="Basic and acidic residues" evidence="1">
    <location>
        <begin position="51"/>
        <end position="68"/>
    </location>
</feature>
<reference evidence="2" key="1">
    <citation type="journal article" date="2014" name="Front. Microbiol.">
        <title>High frequency of phylogenetically diverse reductive dehalogenase-homologous genes in deep subseafloor sedimentary metagenomes.</title>
        <authorList>
            <person name="Kawai M."/>
            <person name="Futagami T."/>
            <person name="Toyoda A."/>
            <person name="Takaki Y."/>
            <person name="Nishi S."/>
            <person name="Hori S."/>
            <person name="Arai W."/>
            <person name="Tsubouchi T."/>
            <person name="Morono Y."/>
            <person name="Uchiyama I."/>
            <person name="Ito T."/>
            <person name="Fujiyama A."/>
            <person name="Inagaki F."/>
            <person name="Takami H."/>
        </authorList>
    </citation>
    <scope>NUCLEOTIDE SEQUENCE</scope>
    <source>
        <strain evidence="2">Expedition CK06-06</strain>
    </source>
</reference>
<evidence type="ECO:0000256" key="1">
    <source>
        <dbReference type="SAM" id="MobiDB-lite"/>
    </source>
</evidence>
<sequence length="89" mass="9806">LQKLGVGVLPANIPVAVPVSTDVPVADVSGMGVGQLIPIMKEMGEDIKEIKGSDDERKQRDLLEKESNGPDPNKWNHPRNVRRLKDKQL</sequence>
<accession>X1Q2P0</accession>
<evidence type="ECO:0000313" key="2">
    <source>
        <dbReference type="EMBL" id="GAI62463.1"/>
    </source>
</evidence>
<feature type="region of interest" description="Disordered" evidence="1">
    <location>
        <begin position="51"/>
        <end position="89"/>
    </location>
</feature>
<organism evidence="2">
    <name type="scientific">marine sediment metagenome</name>
    <dbReference type="NCBI Taxonomy" id="412755"/>
    <lineage>
        <taxon>unclassified sequences</taxon>
        <taxon>metagenomes</taxon>
        <taxon>ecological metagenomes</taxon>
    </lineage>
</organism>
<gene>
    <name evidence="2" type="ORF">S12H4_07976</name>
</gene>
<dbReference type="EMBL" id="BARW01003020">
    <property type="protein sequence ID" value="GAI62463.1"/>
    <property type="molecule type" value="Genomic_DNA"/>
</dbReference>
<proteinExistence type="predicted"/>
<protein>
    <submittedName>
        <fullName evidence="2">Uncharacterized protein</fullName>
    </submittedName>
</protein>
<dbReference type="AlphaFoldDB" id="X1Q2P0"/>
<name>X1Q2P0_9ZZZZ</name>
<feature type="non-terminal residue" evidence="2">
    <location>
        <position position="1"/>
    </location>
</feature>